<evidence type="ECO:0000256" key="2">
    <source>
        <dbReference type="SAM" id="SignalP"/>
    </source>
</evidence>
<dbReference type="eggNOG" id="COG5651">
    <property type="taxonomic scope" value="Bacteria"/>
</dbReference>
<feature type="compositionally biased region" description="Basic residues" evidence="1">
    <location>
        <begin position="405"/>
        <end position="424"/>
    </location>
</feature>
<keyword evidence="5" id="KW-1185">Reference proteome</keyword>
<feature type="compositionally biased region" description="Low complexity" evidence="1">
    <location>
        <begin position="332"/>
        <end position="348"/>
    </location>
</feature>
<feature type="signal peptide" evidence="2">
    <location>
        <begin position="1"/>
        <end position="22"/>
    </location>
</feature>
<feature type="region of interest" description="Disordered" evidence="1">
    <location>
        <begin position="265"/>
        <end position="424"/>
    </location>
</feature>
<proteinExistence type="predicted"/>
<evidence type="ECO:0000313" key="4">
    <source>
        <dbReference type="EMBL" id="AFM17374.1"/>
    </source>
</evidence>
<dbReference type="Pfam" id="PF08237">
    <property type="entry name" value="PE-PPE"/>
    <property type="match status" value="1"/>
</dbReference>
<name>I4BJB7_MYCCN</name>
<dbReference type="EMBL" id="CP003053">
    <property type="protein sequence ID" value="AFM17374.1"/>
    <property type="molecule type" value="Genomic_DNA"/>
</dbReference>
<dbReference type="Proteomes" id="UP000006057">
    <property type="component" value="Chromosome"/>
</dbReference>
<accession>I4BJB7</accession>
<keyword evidence="2" id="KW-0732">Signal</keyword>
<dbReference type="PATRIC" id="fig|710421.3.peg.2600"/>
<feature type="compositionally biased region" description="Low complexity" evidence="1">
    <location>
        <begin position="269"/>
        <end position="293"/>
    </location>
</feature>
<dbReference type="RefSeq" id="WP_014815853.1">
    <property type="nucleotide sequence ID" value="NC_018027.1"/>
</dbReference>
<evidence type="ECO:0000313" key="5">
    <source>
        <dbReference type="Proteomes" id="UP000006057"/>
    </source>
</evidence>
<dbReference type="STRING" id="710421.Mycch_2602"/>
<dbReference type="OrthoDB" id="4641903at2"/>
<evidence type="ECO:0000256" key="1">
    <source>
        <dbReference type="SAM" id="MobiDB-lite"/>
    </source>
</evidence>
<feature type="compositionally biased region" description="Low complexity" evidence="1">
    <location>
        <begin position="306"/>
        <end position="319"/>
    </location>
</feature>
<sequence length="424" mass="44303" precursor="true">MKRLCIFVGAMVLGVSPGVAQATNGATALLVGGKGGYAQLTEEEMSTAFGGYFADYDKRVGVPIPGTDLRSAITVGADNLYADIYSTPGPKTIGGVSQGAPAIPVVLVRLMNDMNNPASAHYPGVPADQLNVAVYGFPSRRWFGFVPYTPFPQTPYDVLIVFAQYDGIADFPNNPFNLLAVTNALMGADQLHVKDAYYDIRNLPTDYTLVTNSLGGTTTTIMIPTPVLPLLQPMLDKGADPAKVAQLDALLRPMIDRAYKRPQWQVGIPPTLTGPPTASATTTTSTMTVSTSSLAPESIPASVVLPTAATRTTTDTPEQPASPPEPAADGKTTTTDQPQTAQQVDDPVTPQTGAAPEVTTTAVANDPQPTEPSADPSADANTTGSQSGSETAASQQANGGTRAAKSTHRAGTHSVTRKFGRNKQ</sequence>
<gene>
    <name evidence="4" type="ordered locus">Mycch_2602</name>
</gene>
<dbReference type="HOGENOM" id="CLU_053319_0_0_11"/>
<protein>
    <submittedName>
        <fullName evidence="4">PE-PPE domain-containing protein</fullName>
    </submittedName>
</protein>
<organism evidence="4 5">
    <name type="scientific">Mycolicibacterium chubuense (strain NBB4)</name>
    <name type="common">Mycobacterium chubuense</name>
    <dbReference type="NCBI Taxonomy" id="710421"/>
    <lineage>
        <taxon>Bacteria</taxon>
        <taxon>Bacillati</taxon>
        <taxon>Actinomycetota</taxon>
        <taxon>Actinomycetes</taxon>
        <taxon>Mycobacteriales</taxon>
        <taxon>Mycobacteriaceae</taxon>
        <taxon>Mycolicibacterium</taxon>
    </lineage>
</organism>
<feature type="compositionally biased region" description="Polar residues" evidence="1">
    <location>
        <begin position="379"/>
        <end position="399"/>
    </location>
</feature>
<dbReference type="InterPro" id="IPR013228">
    <property type="entry name" value="PE-PPE_C"/>
</dbReference>
<feature type="chain" id="PRO_5003686881" evidence="2">
    <location>
        <begin position="23"/>
        <end position="424"/>
    </location>
</feature>
<dbReference type="AlphaFoldDB" id="I4BJB7"/>
<feature type="domain" description="PE-PPE" evidence="3">
    <location>
        <begin position="68"/>
        <end position="260"/>
    </location>
</feature>
<reference evidence="4 5" key="1">
    <citation type="submission" date="2012-06" db="EMBL/GenBank/DDBJ databases">
        <title>Complete sequence of chromosome of Mycobacterium chubuense NBB4.</title>
        <authorList>
            <consortium name="US DOE Joint Genome Institute"/>
            <person name="Lucas S."/>
            <person name="Han J."/>
            <person name="Lapidus A."/>
            <person name="Cheng J.-F."/>
            <person name="Goodwin L."/>
            <person name="Pitluck S."/>
            <person name="Peters L."/>
            <person name="Mikhailova N."/>
            <person name="Teshima H."/>
            <person name="Detter J.C."/>
            <person name="Han C."/>
            <person name="Tapia R."/>
            <person name="Land M."/>
            <person name="Hauser L."/>
            <person name="Kyrpides N."/>
            <person name="Ivanova N."/>
            <person name="Pagani I."/>
            <person name="Mattes T."/>
            <person name="Holmes A."/>
            <person name="Rutledge P."/>
            <person name="Paulsen I."/>
            <person name="Coleman N."/>
            <person name="Woyke T."/>
        </authorList>
    </citation>
    <scope>NUCLEOTIDE SEQUENCE [LARGE SCALE GENOMIC DNA]</scope>
    <source>
        <strain evidence="4 5">NBB4</strain>
    </source>
</reference>
<evidence type="ECO:0000259" key="3">
    <source>
        <dbReference type="Pfam" id="PF08237"/>
    </source>
</evidence>
<dbReference type="KEGG" id="mcb:Mycch_2602"/>